<accession>A0AB34QXX4</accession>
<organism evidence="1 2">
    <name type="scientific">Bacillus pumilus</name>
    <name type="common">Bacillus mesentericus</name>
    <dbReference type="NCBI Taxonomy" id="1408"/>
    <lineage>
        <taxon>Bacteria</taxon>
        <taxon>Bacillati</taxon>
        <taxon>Bacillota</taxon>
        <taxon>Bacilli</taxon>
        <taxon>Bacillales</taxon>
        <taxon>Bacillaceae</taxon>
        <taxon>Bacillus</taxon>
    </lineage>
</organism>
<comment type="caution">
    <text evidence="1">The sequence shown here is derived from an EMBL/GenBank/DDBJ whole genome shotgun (WGS) entry which is preliminary data.</text>
</comment>
<protein>
    <submittedName>
        <fullName evidence="1">Uncharacterized protein</fullName>
    </submittedName>
</protein>
<evidence type="ECO:0000313" key="1">
    <source>
        <dbReference type="EMBL" id="KIL22444.1"/>
    </source>
</evidence>
<dbReference type="RefSeq" id="WP_044139820.1">
    <property type="nucleotide sequence ID" value="NZ_JAHHYL010000010.1"/>
</dbReference>
<gene>
    <name evidence="1" type="ORF">B4127_1386</name>
</gene>
<reference evidence="1 2" key="1">
    <citation type="submission" date="2014-12" db="EMBL/GenBank/DDBJ databases">
        <title>Draft Genome Sequences of Five Spore-Forming Food Isolates of Bacillus pumilus.</title>
        <authorList>
            <person name="de Jong A."/>
            <person name="van Heel A.J."/>
            <person name="Montalban-Lopez M."/>
            <person name="Krawczyk A.O."/>
            <person name="Berendsen E.M."/>
            <person name="Wells-Bennik M."/>
            <person name="Kuipers O.P."/>
        </authorList>
    </citation>
    <scope>NUCLEOTIDE SEQUENCE [LARGE SCALE GENOMIC DNA]</scope>
    <source>
        <strain evidence="1 2">B4127</strain>
    </source>
</reference>
<dbReference type="EMBL" id="JXCL01000011">
    <property type="protein sequence ID" value="KIL22444.1"/>
    <property type="molecule type" value="Genomic_DNA"/>
</dbReference>
<dbReference type="AlphaFoldDB" id="A0AB34QXX4"/>
<sequence length="79" mass="9025">MSDKQNKTTPAATEVDSKLFRRIGIAGYEIKQQRISENPADNLKSTLSVEFLFISRNSGVDKFDKFLKDLALFIEEQNK</sequence>
<proteinExistence type="predicted"/>
<evidence type="ECO:0000313" key="2">
    <source>
        <dbReference type="Proteomes" id="UP000031978"/>
    </source>
</evidence>
<dbReference type="Proteomes" id="UP000031978">
    <property type="component" value="Unassembled WGS sequence"/>
</dbReference>
<name>A0AB34QXX4_BACPU</name>